<keyword evidence="2" id="KW-0812">Transmembrane</keyword>
<comment type="caution">
    <text evidence="3">The sequence shown here is derived from an EMBL/GenBank/DDBJ whole genome shotgun (WGS) entry which is preliminary data.</text>
</comment>
<evidence type="ECO:0000256" key="1">
    <source>
        <dbReference type="SAM" id="MobiDB-lite"/>
    </source>
</evidence>
<keyword evidence="2" id="KW-0472">Membrane</keyword>
<keyword evidence="4" id="KW-1185">Reference proteome</keyword>
<evidence type="ECO:0008006" key="5">
    <source>
        <dbReference type="Google" id="ProtNLM"/>
    </source>
</evidence>
<sequence length="76" mass="8618">MKETEHTTTETESSASTSTVASFNEATDHYQKIMGVPNKSADLNSMPRVLRWFAYFFYTVLIAGALLFLVSWLVHK</sequence>
<reference evidence="3 4" key="1">
    <citation type="submission" date="2023-03" db="EMBL/GenBank/DDBJ databases">
        <title>Draft genome sequence of the bacteria which degrade cell wall of Tricholomamatutake.</title>
        <authorList>
            <person name="Konishi Y."/>
            <person name="Fukuta Y."/>
            <person name="Shirasaka N."/>
        </authorList>
    </citation>
    <scope>NUCLEOTIDE SEQUENCE [LARGE SCALE GENOMIC DNA]</scope>
    <source>
        <strain evidence="4">mu1</strain>
    </source>
</reference>
<feature type="compositionally biased region" description="Low complexity" evidence="1">
    <location>
        <begin position="10"/>
        <end position="19"/>
    </location>
</feature>
<dbReference type="Proteomes" id="UP001157114">
    <property type="component" value="Unassembled WGS sequence"/>
</dbReference>
<feature type="transmembrane region" description="Helical" evidence="2">
    <location>
        <begin position="52"/>
        <end position="74"/>
    </location>
</feature>
<evidence type="ECO:0000313" key="4">
    <source>
        <dbReference type="Proteomes" id="UP001157114"/>
    </source>
</evidence>
<proteinExistence type="predicted"/>
<name>A0ABQ6GJY1_9BACL</name>
<dbReference type="EMBL" id="BSSQ01000019">
    <property type="protein sequence ID" value="GLX70538.1"/>
    <property type="molecule type" value="Genomic_DNA"/>
</dbReference>
<feature type="region of interest" description="Disordered" evidence="1">
    <location>
        <begin position="1"/>
        <end position="20"/>
    </location>
</feature>
<evidence type="ECO:0000256" key="2">
    <source>
        <dbReference type="SAM" id="Phobius"/>
    </source>
</evidence>
<gene>
    <name evidence="3" type="ORF">MU1_48840</name>
</gene>
<dbReference type="RefSeq" id="WP_284241311.1">
    <property type="nucleotide sequence ID" value="NZ_BSSQ01000019.1"/>
</dbReference>
<keyword evidence="2" id="KW-1133">Transmembrane helix</keyword>
<protein>
    <recommendedName>
        <fullName evidence="5">Amino acid transporter</fullName>
    </recommendedName>
</protein>
<evidence type="ECO:0000313" key="3">
    <source>
        <dbReference type="EMBL" id="GLX70538.1"/>
    </source>
</evidence>
<accession>A0ABQ6GJY1</accession>
<organism evidence="3 4">
    <name type="scientific">Paenibacillus glycanilyticus</name>
    <dbReference type="NCBI Taxonomy" id="126569"/>
    <lineage>
        <taxon>Bacteria</taxon>
        <taxon>Bacillati</taxon>
        <taxon>Bacillota</taxon>
        <taxon>Bacilli</taxon>
        <taxon>Bacillales</taxon>
        <taxon>Paenibacillaceae</taxon>
        <taxon>Paenibacillus</taxon>
    </lineage>
</organism>